<feature type="transmembrane region" description="Helical" evidence="1">
    <location>
        <begin position="226"/>
        <end position="245"/>
    </location>
</feature>
<keyword evidence="1" id="KW-0812">Transmembrane</keyword>
<dbReference type="Pfam" id="PF01757">
    <property type="entry name" value="Acyl_transf_3"/>
    <property type="match status" value="1"/>
</dbReference>
<feature type="transmembrane region" description="Helical" evidence="1">
    <location>
        <begin position="12"/>
        <end position="32"/>
    </location>
</feature>
<feature type="transmembrane region" description="Helical" evidence="1">
    <location>
        <begin position="319"/>
        <end position="339"/>
    </location>
</feature>
<feature type="transmembrane region" description="Helical" evidence="1">
    <location>
        <begin position="137"/>
        <end position="157"/>
    </location>
</feature>
<dbReference type="AlphaFoldDB" id="A0A3B0SKR7"/>
<feature type="transmembrane region" description="Helical" evidence="1">
    <location>
        <begin position="80"/>
        <end position="100"/>
    </location>
</feature>
<feature type="transmembrane region" description="Helical" evidence="1">
    <location>
        <begin position="257"/>
        <end position="274"/>
    </location>
</feature>
<feature type="transmembrane region" description="Helical" evidence="1">
    <location>
        <begin position="286"/>
        <end position="307"/>
    </location>
</feature>
<dbReference type="GO" id="GO:0016020">
    <property type="term" value="C:membrane"/>
    <property type="evidence" value="ECO:0007669"/>
    <property type="project" value="TreeGrafter"/>
</dbReference>
<name>A0A3B0SKR7_9ZZZZ</name>
<accession>A0A3B0SKR7</accession>
<evidence type="ECO:0000259" key="2">
    <source>
        <dbReference type="Pfam" id="PF01757"/>
    </source>
</evidence>
<feature type="transmembrane region" description="Helical" evidence="1">
    <location>
        <begin position="192"/>
        <end position="214"/>
    </location>
</feature>
<dbReference type="InterPro" id="IPR050879">
    <property type="entry name" value="Acyltransferase_3"/>
</dbReference>
<dbReference type="PANTHER" id="PTHR23028">
    <property type="entry name" value="ACETYLTRANSFERASE"/>
    <property type="match status" value="1"/>
</dbReference>
<reference evidence="3" key="1">
    <citation type="submission" date="2018-06" db="EMBL/GenBank/DDBJ databases">
        <authorList>
            <person name="Zhirakovskaya E."/>
        </authorList>
    </citation>
    <scope>NUCLEOTIDE SEQUENCE</scope>
</reference>
<evidence type="ECO:0000256" key="1">
    <source>
        <dbReference type="SAM" id="Phobius"/>
    </source>
</evidence>
<sequence>MLSPTAKFGYILGLDGLRAFSVLIVLVAHFGLDYVVPGGFGVTVFFFISGFLITRLLIAESEKENGINLFHFYLRRFARLYPALLFMVFGSSLLFAVFALGGPTKSELFAAIFYGTNILLVLKSEGMANTYMSWTPLWSLAVEEHFYLFFPALIVLLNRKWDRIIRIITALLFLVLLWRFFIIMATNLETELYTYVMTDTRIDSIMWGCFLALLLHTRNAITQTRWLVGFWPMGVAILMLLSTFLVRDPVFRNTLRYSLQGAALLILFMNLYYNRNMLFAIRILEWAPLVWLGRLSYPLYLWHFVMLDFWQRVLGNSPFTIFLAVLSSFTLASISFYWVEKPTIAIRKRFGAHIVTKK</sequence>
<dbReference type="GO" id="GO:0016747">
    <property type="term" value="F:acyltransferase activity, transferring groups other than amino-acyl groups"/>
    <property type="evidence" value="ECO:0007669"/>
    <property type="project" value="InterPro"/>
</dbReference>
<keyword evidence="1" id="KW-0472">Membrane</keyword>
<keyword evidence="1" id="KW-1133">Transmembrane helix</keyword>
<evidence type="ECO:0000313" key="3">
    <source>
        <dbReference type="EMBL" id="VAV96973.1"/>
    </source>
</evidence>
<dbReference type="GO" id="GO:0009103">
    <property type="term" value="P:lipopolysaccharide biosynthetic process"/>
    <property type="evidence" value="ECO:0007669"/>
    <property type="project" value="TreeGrafter"/>
</dbReference>
<protein>
    <recommendedName>
        <fullName evidence="2">Acyltransferase 3 domain-containing protein</fullName>
    </recommendedName>
</protein>
<organism evidence="3">
    <name type="scientific">hydrothermal vent metagenome</name>
    <dbReference type="NCBI Taxonomy" id="652676"/>
    <lineage>
        <taxon>unclassified sequences</taxon>
        <taxon>metagenomes</taxon>
        <taxon>ecological metagenomes</taxon>
    </lineage>
</organism>
<dbReference type="PANTHER" id="PTHR23028:SF53">
    <property type="entry name" value="ACYL_TRANSF_3 DOMAIN-CONTAINING PROTEIN"/>
    <property type="match status" value="1"/>
</dbReference>
<feature type="domain" description="Acyltransferase 3" evidence="2">
    <location>
        <begin position="12"/>
        <end position="338"/>
    </location>
</feature>
<gene>
    <name evidence="3" type="ORF">MNBD_ALPHA06-1170</name>
</gene>
<dbReference type="InterPro" id="IPR002656">
    <property type="entry name" value="Acyl_transf_3_dom"/>
</dbReference>
<dbReference type="EMBL" id="UOEE01000236">
    <property type="protein sequence ID" value="VAV96973.1"/>
    <property type="molecule type" value="Genomic_DNA"/>
</dbReference>
<feature type="transmembrane region" description="Helical" evidence="1">
    <location>
        <begin position="38"/>
        <end position="59"/>
    </location>
</feature>
<proteinExistence type="predicted"/>
<feature type="transmembrane region" description="Helical" evidence="1">
    <location>
        <begin position="164"/>
        <end position="186"/>
    </location>
</feature>